<dbReference type="AlphaFoldDB" id="E0SMV9"/>
<dbReference type="EMBL" id="CP002038">
    <property type="protein sequence ID" value="ADM98229.1"/>
    <property type="molecule type" value="Genomic_DNA"/>
</dbReference>
<evidence type="ECO:0000313" key="1">
    <source>
        <dbReference type="EMBL" id="ADM98229.1"/>
    </source>
</evidence>
<dbReference type="Proteomes" id="UP000006859">
    <property type="component" value="Chromosome"/>
</dbReference>
<dbReference type="HOGENOM" id="CLU_2733539_0_0_6"/>
<dbReference type="STRING" id="198628.Dda3937_04560"/>
<name>E0SMV9_DICD3</name>
<reference evidence="1 2" key="1">
    <citation type="journal article" date="2011" name="J. Bacteriol.">
        <title>Genome sequence of the plant-pathogenic bacterium Dickeya dadantii 3937.</title>
        <authorList>
            <person name="Glasner J.D."/>
            <person name="Yang C.H."/>
            <person name="Reverchon S."/>
            <person name="Hugouvieux-Cotte-Pattat N."/>
            <person name="Condemine G."/>
            <person name="Bohin J.P."/>
            <person name="Van Gijsegem F."/>
            <person name="Yang S."/>
            <person name="Franza T."/>
            <person name="Expert D."/>
            <person name="Plunkett G. III"/>
            <person name="San Francisco M.J."/>
            <person name="Charkowski A.O."/>
            <person name="Py B."/>
            <person name="Bell K."/>
            <person name="Rauscher L."/>
            <person name="Rodriguez-Palenzuela P."/>
            <person name="Toussaint A."/>
            <person name="Holeva M.C."/>
            <person name="He S.Y."/>
            <person name="Douet V."/>
            <person name="Boccara M."/>
            <person name="Blanco C."/>
            <person name="Toth I."/>
            <person name="Anderson B.D."/>
            <person name="Biehl B.S."/>
            <person name="Mau B."/>
            <person name="Flynn S.M."/>
            <person name="Barras F."/>
            <person name="Lindeberg M."/>
            <person name="Birch P.R."/>
            <person name="Tsuyumu S."/>
            <person name="Shi X."/>
            <person name="Hibbing M."/>
            <person name="Yap M.N."/>
            <person name="Carpentier M."/>
            <person name="Dassa E."/>
            <person name="Umehara M."/>
            <person name="Kim J.F."/>
            <person name="Rusch M."/>
            <person name="Soni P."/>
            <person name="Mayhew G.F."/>
            <person name="Fouts D.E."/>
            <person name="Gill S.R."/>
            <person name="Blattner F.R."/>
            <person name="Keen N.T."/>
            <person name="Perna N.T."/>
        </authorList>
    </citation>
    <scope>NUCLEOTIDE SEQUENCE [LARGE SCALE GENOMIC DNA]</scope>
    <source>
        <strain evidence="1 2">3937</strain>
    </source>
</reference>
<accession>E0SMV9</accession>
<proteinExistence type="predicted"/>
<organism evidence="1 2">
    <name type="scientific">Dickeya dadantii (strain 3937)</name>
    <name type="common">Erwinia chrysanthemi (strain 3937)</name>
    <dbReference type="NCBI Taxonomy" id="198628"/>
    <lineage>
        <taxon>Bacteria</taxon>
        <taxon>Pseudomonadati</taxon>
        <taxon>Pseudomonadota</taxon>
        <taxon>Gammaproteobacteria</taxon>
        <taxon>Enterobacterales</taxon>
        <taxon>Pectobacteriaceae</taxon>
        <taxon>Dickeya</taxon>
    </lineage>
</organism>
<protein>
    <submittedName>
        <fullName evidence="1">Uncharacterized protein</fullName>
    </submittedName>
</protein>
<sequence length="71" mass="8063">MPEDCPPQGGCHPDKSARRRDKARFCAKISTISRVFANFNPRRLHNYSAEATICGINVYSILAHEYSTKQH</sequence>
<gene>
    <name evidence="1" type="ordered locus">Dda3937_04560</name>
</gene>
<dbReference type="KEGG" id="ddd:Dda3937_04560"/>
<evidence type="ECO:0000313" key="2">
    <source>
        <dbReference type="Proteomes" id="UP000006859"/>
    </source>
</evidence>
<keyword evidence="2" id="KW-1185">Reference proteome</keyword>